<dbReference type="AlphaFoldDB" id="A0AAW1PWX5"/>
<evidence type="ECO:0000313" key="1">
    <source>
        <dbReference type="EMBL" id="KAK9813936.1"/>
    </source>
</evidence>
<evidence type="ECO:0000313" key="2">
    <source>
        <dbReference type="Proteomes" id="UP001465755"/>
    </source>
</evidence>
<protein>
    <submittedName>
        <fullName evidence="1">Uncharacterized protein</fullName>
    </submittedName>
</protein>
<comment type="caution">
    <text evidence="1">The sequence shown here is derived from an EMBL/GenBank/DDBJ whole genome shotgun (WGS) entry which is preliminary data.</text>
</comment>
<name>A0AAW1PWX5_9CHLO</name>
<gene>
    <name evidence="1" type="ORF">WJX73_005613</name>
</gene>
<dbReference type="Proteomes" id="UP001465755">
    <property type="component" value="Unassembled WGS sequence"/>
</dbReference>
<accession>A0AAW1PWX5</accession>
<keyword evidence="2" id="KW-1185">Reference proteome</keyword>
<organism evidence="1 2">
    <name type="scientific">Symbiochloris irregularis</name>
    <dbReference type="NCBI Taxonomy" id="706552"/>
    <lineage>
        <taxon>Eukaryota</taxon>
        <taxon>Viridiplantae</taxon>
        <taxon>Chlorophyta</taxon>
        <taxon>core chlorophytes</taxon>
        <taxon>Trebouxiophyceae</taxon>
        <taxon>Trebouxiales</taxon>
        <taxon>Trebouxiaceae</taxon>
        <taxon>Symbiochloris</taxon>
    </lineage>
</organism>
<proteinExistence type="predicted"/>
<dbReference type="EMBL" id="JALJOQ010000002">
    <property type="protein sequence ID" value="KAK9813936.1"/>
    <property type="molecule type" value="Genomic_DNA"/>
</dbReference>
<sequence>MNFLDRKTSEQLLHQCEMDQKRAAAELFFSFTSQLTAFQHARMEVTCQPYRSDPLKLCEAVEQSLVGESLQAALEQSNLQARITEAAALADAGGSGRDASLLGDAMLDDILGDFAASLPAGGAAGPARQNSWELQDLSVGLDLGVAQELLGVLN</sequence>
<reference evidence="1 2" key="1">
    <citation type="journal article" date="2024" name="Nat. Commun.">
        <title>Phylogenomics reveals the evolutionary origins of lichenization in chlorophyte algae.</title>
        <authorList>
            <person name="Puginier C."/>
            <person name="Libourel C."/>
            <person name="Otte J."/>
            <person name="Skaloud P."/>
            <person name="Haon M."/>
            <person name="Grisel S."/>
            <person name="Petersen M."/>
            <person name="Berrin J.G."/>
            <person name="Delaux P.M."/>
            <person name="Dal Grande F."/>
            <person name="Keller J."/>
        </authorList>
    </citation>
    <scope>NUCLEOTIDE SEQUENCE [LARGE SCALE GENOMIC DNA]</scope>
    <source>
        <strain evidence="1 2">SAG 2036</strain>
    </source>
</reference>